<sequence>MSDQDETPEPEAPQEEPKQGAPAGKAGGGSAGKAGSSGPAQPDEEGDGQPEQPEANPFDQAGRNPLGGSGGSGGIGGAGTAHAARLAFAAGHAGRAVGFGADGQYFEGNTFISQYGAGGGPAMVQGPVHAEELARLDEIYCQTDGYRHMKDRLRERGLLVLCGEPGSGRTATALALLAELTENRVIRLDPSSRVHEITAVTEGHGHLLEIEDDDGPGQETEPAEGRGRARVRAPVLTELHLDRFRGLLAGSGAYGVVLLESGDLADRLLRGRYGVACPSPPSGQVLRRHLEVLLRDAPETALDEARALAGRDDVKAALGLRELRPGEAARFAELLARRLRGELTHGQLLDECTTFVRAQARAWFAGADRPGTLPEALPTLSAAAFRIAVAVFHGSSYSLTAEAGEQLAWELAVTLDPGTAVGRRLFGTHAEARPAVARSVLGDGELDLGDAKIPVRAIGFQGDALATAVLREVWLGHHNARGPVVRWLRALCDDPRPVLWVRASIAAGVLCSWDLAYGVGEMIDPMAASDSAVQQMSAATALAEASREPSARSGVRSLLKSWAKSDSAELRTAAVLAHGYGMAAGSVTASLDALGKAVRLGEDDEDDDRGTDLLADASFSVTRLLAGPEPETVLRRLEDWLHDGRRPTVTLALLAVIGALRTRTTYLWGLQDVPELDGQGDRMLATGLLTVRPELTGPLAALVRRALATARSGSVAQDALAALLRQAADEYEKNRSGDGDRRDRGDGQDHRAGHGNTRDHGDPRDGEAGRAGRDGEAGRDGDDPLWTVCRFLSRLAVGRRDRDRLRHLLARLVRDPDEPLDKDVARRMWDAVGEGAER</sequence>
<feature type="domain" description="AAA+ ATPase" evidence="2">
    <location>
        <begin position="155"/>
        <end position="452"/>
    </location>
</feature>
<feature type="compositionally biased region" description="Gly residues" evidence="1">
    <location>
        <begin position="65"/>
        <end position="76"/>
    </location>
</feature>
<keyword evidence="4" id="KW-1185">Reference proteome</keyword>
<organism evidence="3 4">
    <name type="scientific">Streptomyces hebeiensis</name>
    <dbReference type="NCBI Taxonomy" id="229486"/>
    <lineage>
        <taxon>Bacteria</taxon>
        <taxon>Bacillati</taxon>
        <taxon>Actinomycetota</taxon>
        <taxon>Actinomycetes</taxon>
        <taxon>Kitasatosporales</taxon>
        <taxon>Streptomycetaceae</taxon>
        <taxon>Streptomyces</taxon>
    </lineage>
</organism>
<evidence type="ECO:0000313" key="4">
    <source>
        <dbReference type="Proteomes" id="UP001501371"/>
    </source>
</evidence>
<feature type="compositionally biased region" description="Acidic residues" evidence="1">
    <location>
        <begin position="1"/>
        <end position="14"/>
    </location>
</feature>
<reference evidence="4" key="1">
    <citation type="journal article" date="2019" name="Int. J. Syst. Evol. Microbiol.">
        <title>The Global Catalogue of Microorganisms (GCM) 10K type strain sequencing project: providing services to taxonomists for standard genome sequencing and annotation.</title>
        <authorList>
            <consortium name="The Broad Institute Genomics Platform"/>
            <consortium name="The Broad Institute Genome Sequencing Center for Infectious Disease"/>
            <person name="Wu L."/>
            <person name="Ma J."/>
        </authorList>
    </citation>
    <scope>NUCLEOTIDE SEQUENCE [LARGE SCALE GENOMIC DNA]</scope>
    <source>
        <strain evidence="4">JCM 12696</strain>
    </source>
</reference>
<dbReference type="SUPFAM" id="SSF52540">
    <property type="entry name" value="P-loop containing nucleoside triphosphate hydrolases"/>
    <property type="match status" value="1"/>
</dbReference>
<evidence type="ECO:0000313" key="3">
    <source>
        <dbReference type="EMBL" id="GAA1189130.1"/>
    </source>
</evidence>
<feature type="region of interest" description="Disordered" evidence="1">
    <location>
        <begin position="730"/>
        <end position="779"/>
    </location>
</feature>
<name>A0ABP4FNQ5_9ACTN</name>
<feature type="region of interest" description="Disordered" evidence="1">
    <location>
        <begin position="1"/>
        <end position="76"/>
    </location>
</feature>
<accession>A0ABP4FNQ5</accession>
<dbReference type="EMBL" id="BAAAKV010000057">
    <property type="protein sequence ID" value="GAA1189130.1"/>
    <property type="molecule type" value="Genomic_DNA"/>
</dbReference>
<protein>
    <recommendedName>
        <fullName evidence="2">AAA+ ATPase domain-containing protein</fullName>
    </recommendedName>
</protein>
<gene>
    <name evidence="3" type="ORF">GCM10009654_53380</name>
</gene>
<evidence type="ECO:0000256" key="1">
    <source>
        <dbReference type="SAM" id="MobiDB-lite"/>
    </source>
</evidence>
<dbReference type="Proteomes" id="UP001501371">
    <property type="component" value="Unassembled WGS sequence"/>
</dbReference>
<feature type="region of interest" description="Disordered" evidence="1">
    <location>
        <begin position="208"/>
        <end position="229"/>
    </location>
</feature>
<comment type="caution">
    <text evidence="3">The sequence shown here is derived from an EMBL/GenBank/DDBJ whole genome shotgun (WGS) entry which is preliminary data.</text>
</comment>
<dbReference type="InterPro" id="IPR027417">
    <property type="entry name" value="P-loop_NTPase"/>
</dbReference>
<dbReference type="InterPro" id="IPR003593">
    <property type="entry name" value="AAA+_ATPase"/>
</dbReference>
<proteinExistence type="predicted"/>
<dbReference type="InterPro" id="IPR049050">
    <property type="entry name" value="nSTAND3"/>
</dbReference>
<dbReference type="SMART" id="SM00382">
    <property type="entry name" value="AAA"/>
    <property type="match status" value="1"/>
</dbReference>
<dbReference type="RefSeq" id="WP_344281760.1">
    <property type="nucleotide sequence ID" value="NZ_BAAAKV010000057.1"/>
</dbReference>
<dbReference type="Pfam" id="PF20720">
    <property type="entry name" value="nSTAND3"/>
    <property type="match status" value="1"/>
</dbReference>
<evidence type="ECO:0000259" key="2">
    <source>
        <dbReference type="SMART" id="SM00382"/>
    </source>
</evidence>